<comment type="caution">
    <text evidence="2">The sequence shown here is derived from an EMBL/GenBank/DDBJ whole genome shotgun (WGS) entry which is preliminary data.</text>
</comment>
<name>A0A6N7VZC3_ACIFE</name>
<evidence type="ECO:0000313" key="2">
    <source>
        <dbReference type="EMBL" id="MSS81286.1"/>
    </source>
</evidence>
<proteinExistence type="predicted"/>
<evidence type="ECO:0000259" key="1">
    <source>
        <dbReference type="Pfam" id="PF03417"/>
    </source>
</evidence>
<dbReference type="InterPro" id="IPR005079">
    <property type="entry name" value="Peptidase_C45_hydrolase"/>
</dbReference>
<reference evidence="2 3" key="1">
    <citation type="submission" date="2019-08" db="EMBL/GenBank/DDBJ databases">
        <title>In-depth cultivation of the pig gut microbiome towards novel bacterial diversity and tailored functional studies.</title>
        <authorList>
            <person name="Wylensek D."/>
            <person name="Hitch T.C.A."/>
            <person name="Clavel T."/>
        </authorList>
    </citation>
    <scope>NUCLEOTIDE SEQUENCE [LARGE SCALE GENOMIC DNA]</scope>
    <source>
        <strain evidence="2 3">WCA-389-WT-5B</strain>
    </source>
</reference>
<dbReference type="Pfam" id="PF03417">
    <property type="entry name" value="AAT"/>
    <property type="match status" value="1"/>
</dbReference>
<dbReference type="OrthoDB" id="9155544at2"/>
<organism evidence="2 3">
    <name type="scientific">Acidaminococcus fermentans</name>
    <dbReference type="NCBI Taxonomy" id="905"/>
    <lineage>
        <taxon>Bacteria</taxon>
        <taxon>Bacillati</taxon>
        <taxon>Bacillota</taxon>
        <taxon>Negativicutes</taxon>
        <taxon>Acidaminococcales</taxon>
        <taxon>Acidaminococcaceae</taxon>
        <taxon>Acidaminococcus</taxon>
    </lineage>
</organism>
<accession>A0A6N7VZC3</accession>
<dbReference type="EMBL" id="VULN01000002">
    <property type="protein sequence ID" value="MSS81286.1"/>
    <property type="molecule type" value="Genomic_DNA"/>
</dbReference>
<dbReference type="AlphaFoldDB" id="A0A6N7VZC3"/>
<sequence>MGISVRKLLPVCLAAWLPAAAAWGCTLFGAQGSRVLGGGSLLVKNRDWRPEYQEMRLVQGPLYRYYGIYGGAENHMALKGGVNEAGLAVFSASASSIPRKERLAMGPWGKGALKELLGSCATVEEALARGTDLGGPKFLLLADASELAWVEVGDHDQVAVRRVSNGTLSHTNFYLSPEFQRLNLKEGVSARHRYRRIEELLASQQTPYVLEDLIRFSQDKAEGPDNSIWRLGSRPDGPQTLAAFGVWLHPGARPDVFVKIRYSPGDQGREDEYQLDGEHLFP</sequence>
<feature type="domain" description="Peptidase C45 hydrolase" evidence="1">
    <location>
        <begin position="38"/>
        <end position="244"/>
    </location>
</feature>
<dbReference type="RefSeq" id="WP_154487515.1">
    <property type="nucleotide sequence ID" value="NZ_VULN01000002.1"/>
</dbReference>
<gene>
    <name evidence="2" type="ORF">FX155_01440</name>
</gene>
<dbReference type="Gene3D" id="3.60.60.10">
    <property type="entry name" value="Penicillin V Acylase, Chain A"/>
    <property type="match status" value="1"/>
</dbReference>
<evidence type="ECO:0000313" key="3">
    <source>
        <dbReference type="Proteomes" id="UP000441455"/>
    </source>
</evidence>
<protein>
    <recommendedName>
        <fullName evidence="1">Peptidase C45 hydrolase domain-containing protein</fullName>
    </recommendedName>
</protein>
<dbReference type="Proteomes" id="UP000441455">
    <property type="component" value="Unassembled WGS sequence"/>
</dbReference>